<dbReference type="RefSeq" id="WP_123740498.1">
    <property type="nucleotide sequence ID" value="NZ_RKHQ01000002.1"/>
</dbReference>
<dbReference type="InterPro" id="IPR058621">
    <property type="entry name" value="SH3_HelY"/>
</dbReference>
<dbReference type="PROSITE" id="PS51192">
    <property type="entry name" value="HELICASE_ATP_BIND_1"/>
    <property type="match status" value="1"/>
</dbReference>
<dbReference type="EMBL" id="RKHQ01000002">
    <property type="protein sequence ID" value="ROR93553.1"/>
    <property type="molecule type" value="Genomic_DNA"/>
</dbReference>
<dbReference type="GO" id="GO:0003676">
    <property type="term" value="F:nucleic acid binding"/>
    <property type="evidence" value="ECO:0007669"/>
    <property type="project" value="InterPro"/>
</dbReference>
<dbReference type="GO" id="GO:0055087">
    <property type="term" value="C:Ski complex"/>
    <property type="evidence" value="ECO:0007669"/>
    <property type="project" value="TreeGrafter"/>
</dbReference>
<sequence length="945" mass="102172">MTSPELSPAERYAAHAARTRRQRAVGATAEDLDSFVRRQEFVLDDFQLTACEHLAGGQDVLVAAPTGAGKTIVGEFAVHLALATGRKAFYTTPIKALSNQKYLELAAVHGANRVGLLTGDQTINGEADVVVMTTEVLRNMIYARSATLEGLGYVVMDEVHYLADASRGGVWEEVILLLAPDARLVSLSATVSNAEEFGSWLSEVRGSTAVVVSERRPVPLWQQMMVRNDMIPLYAATGVDAADPGRDPRVNPDLVEAIRRAERAEGSGGDRRGRGRRDDRRGRGSRHGRERGGVRAPRRSTVVTTLDAGGLLPAIYFIFSRAGCEAAVEQVLASGARFTTPSERDLIAETLHEISMRIPGEDLAAVGFTSFAQALSRGVAAHHAGMLPVFKEAVEQLFAAGLIKVVFATETLALGINMPARSVVLESLVKWDGRAHVAVTPGEYTQLTGRAGRRGIDVEGHAVVLYASGVDPVGVAGLASRRTYPLRSSFRPTYNMAVNLLSSRPRDRVRELLEQSFAQFQADAGVVHLARQLRKHEDAIAGYLASAACDRGDVAEYLELQARISAIESSDQRERSAGRRRAVADQLGSLRPGDVIEIPRGRRAGWAVVLEAGTPGLDGPRPEVLGEDRQVRTIGHAEAPHGVRVAGRVRIPRGFSARDPRQRRDLASSLRNALADGLPGGASAELPSVDRTGDRAEELASLRRLLRAHPVHGCAEREDHLRWARRLTSLEAERDKLVQRISNRTTSIARDFDKVCEVLLTLGYLAEEEGEDGAVRVTASGRWLRRLYAERDLVLAQTLRSGHWDHLDAAELAAAATCIVYSPRGDDEGDPVVPRGLGARLELAVGTAMGRGDEVGDLERRVGLASSDAVHPGLVRTMLEWARGGSLADVLSRGDLLAGDFVRWARQVLDVLDQIAVAAPDAGLRDTARDAIDLVRRGVVGQDLV</sequence>
<reference evidence="8 9" key="1">
    <citation type="submission" date="2018-11" db="EMBL/GenBank/DDBJ databases">
        <title>Sequencing the genomes of 1000 actinobacteria strains.</title>
        <authorList>
            <person name="Klenk H.-P."/>
        </authorList>
    </citation>
    <scope>NUCLEOTIDE SEQUENCE [LARGE SCALE GENOMIC DNA]</scope>
    <source>
        <strain evidence="8 9">DSM 13521</strain>
    </source>
</reference>
<dbReference type="SMART" id="SM00490">
    <property type="entry name" value="HELICc"/>
    <property type="match status" value="1"/>
</dbReference>
<dbReference type="Proteomes" id="UP000275356">
    <property type="component" value="Unassembled WGS sequence"/>
</dbReference>
<evidence type="ECO:0000259" key="6">
    <source>
        <dbReference type="PROSITE" id="PS51192"/>
    </source>
</evidence>
<dbReference type="OrthoDB" id="3229913at2"/>
<dbReference type="GO" id="GO:0004386">
    <property type="term" value="F:helicase activity"/>
    <property type="evidence" value="ECO:0007669"/>
    <property type="project" value="UniProtKB-KW"/>
</dbReference>
<dbReference type="Pfam" id="PF08148">
    <property type="entry name" value="DSHCT"/>
    <property type="match status" value="1"/>
</dbReference>
<dbReference type="InterPro" id="IPR011545">
    <property type="entry name" value="DEAD/DEAH_box_helicase_dom"/>
</dbReference>
<dbReference type="Pfam" id="PF26090">
    <property type="entry name" value="SH3_HelY"/>
    <property type="match status" value="1"/>
</dbReference>
<dbReference type="CDD" id="cd18795">
    <property type="entry name" value="SF2_C_Ski2"/>
    <property type="match status" value="1"/>
</dbReference>
<keyword evidence="4" id="KW-0067">ATP-binding</keyword>
<dbReference type="GO" id="GO:0070478">
    <property type="term" value="P:nuclear-transcribed mRNA catabolic process, 3'-5' exonucleolytic nonsense-mediated decay"/>
    <property type="evidence" value="ECO:0007669"/>
    <property type="project" value="TreeGrafter"/>
</dbReference>
<dbReference type="AlphaFoldDB" id="A0A3N2D1C1"/>
<evidence type="ECO:0000256" key="2">
    <source>
        <dbReference type="ARBA" id="ARBA00022801"/>
    </source>
</evidence>
<keyword evidence="9" id="KW-1185">Reference proteome</keyword>
<comment type="caution">
    <text evidence="8">The sequence shown here is derived from an EMBL/GenBank/DDBJ whole genome shotgun (WGS) entry which is preliminary data.</text>
</comment>
<gene>
    <name evidence="8" type="ORF">EDD28_2971</name>
</gene>
<evidence type="ECO:0000313" key="8">
    <source>
        <dbReference type="EMBL" id="ROR93553.1"/>
    </source>
</evidence>
<dbReference type="PANTHER" id="PTHR12131:SF1">
    <property type="entry name" value="ATP-DEPENDENT RNA HELICASE SUPV3L1, MITOCHONDRIAL-RELATED"/>
    <property type="match status" value="1"/>
</dbReference>
<dbReference type="InterPro" id="IPR012961">
    <property type="entry name" value="Ski2/MTR4_C"/>
</dbReference>
<feature type="domain" description="Helicase ATP-binding" evidence="6">
    <location>
        <begin position="51"/>
        <end position="209"/>
    </location>
</feature>
<feature type="region of interest" description="Disordered" evidence="5">
    <location>
        <begin position="260"/>
        <end position="299"/>
    </location>
</feature>
<dbReference type="SUPFAM" id="SSF52540">
    <property type="entry name" value="P-loop containing nucleoside triphosphate hydrolases"/>
    <property type="match status" value="1"/>
</dbReference>
<dbReference type="InterPro" id="IPR001650">
    <property type="entry name" value="Helicase_C-like"/>
</dbReference>
<evidence type="ECO:0000259" key="7">
    <source>
        <dbReference type="PROSITE" id="PS51194"/>
    </source>
</evidence>
<evidence type="ECO:0000256" key="4">
    <source>
        <dbReference type="ARBA" id="ARBA00022840"/>
    </source>
</evidence>
<keyword evidence="2" id="KW-0378">Hydrolase</keyword>
<feature type="compositionally biased region" description="Basic and acidic residues" evidence="5">
    <location>
        <begin position="260"/>
        <end position="282"/>
    </location>
</feature>
<evidence type="ECO:0000256" key="1">
    <source>
        <dbReference type="ARBA" id="ARBA00022741"/>
    </source>
</evidence>
<dbReference type="Gene3D" id="3.40.50.300">
    <property type="entry name" value="P-loop containing nucleotide triphosphate hydrolases"/>
    <property type="match status" value="2"/>
</dbReference>
<dbReference type="PROSITE" id="PS51194">
    <property type="entry name" value="HELICASE_CTER"/>
    <property type="match status" value="1"/>
</dbReference>
<dbReference type="InterPro" id="IPR050699">
    <property type="entry name" value="RNA-DNA_Helicase"/>
</dbReference>
<dbReference type="InterPro" id="IPR027417">
    <property type="entry name" value="P-loop_NTPase"/>
</dbReference>
<dbReference type="GO" id="GO:0016787">
    <property type="term" value="F:hydrolase activity"/>
    <property type="evidence" value="ECO:0007669"/>
    <property type="project" value="UniProtKB-KW"/>
</dbReference>
<accession>A0A3N2D1C1</accession>
<name>A0A3N2D1C1_9MICO</name>
<dbReference type="Pfam" id="PF00271">
    <property type="entry name" value="Helicase_C"/>
    <property type="match status" value="1"/>
</dbReference>
<dbReference type="SMART" id="SM01142">
    <property type="entry name" value="DSHCT"/>
    <property type="match status" value="1"/>
</dbReference>
<dbReference type="GO" id="GO:0005524">
    <property type="term" value="F:ATP binding"/>
    <property type="evidence" value="ECO:0007669"/>
    <property type="project" value="UniProtKB-KW"/>
</dbReference>
<protein>
    <submittedName>
        <fullName evidence="8">ATP-dependent RNA helicase HelY</fullName>
    </submittedName>
</protein>
<keyword evidence="1" id="KW-0547">Nucleotide-binding</keyword>
<keyword evidence="3 8" id="KW-0347">Helicase</keyword>
<dbReference type="SMART" id="SM00487">
    <property type="entry name" value="DEXDc"/>
    <property type="match status" value="1"/>
</dbReference>
<proteinExistence type="predicted"/>
<evidence type="ECO:0000256" key="5">
    <source>
        <dbReference type="SAM" id="MobiDB-lite"/>
    </source>
</evidence>
<dbReference type="Gene3D" id="1.10.3380.30">
    <property type="match status" value="1"/>
</dbReference>
<dbReference type="Pfam" id="PF00270">
    <property type="entry name" value="DEAD"/>
    <property type="match status" value="1"/>
</dbReference>
<dbReference type="PANTHER" id="PTHR12131">
    <property type="entry name" value="ATP-DEPENDENT RNA AND DNA HELICASE"/>
    <property type="match status" value="1"/>
</dbReference>
<dbReference type="InterPro" id="IPR014001">
    <property type="entry name" value="Helicase_ATP-bd"/>
</dbReference>
<organism evidence="8 9">
    <name type="scientific">Salana multivorans</name>
    <dbReference type="NCBI Taxonomy" id="120377"/>
    <lineage>
        <taxon>Bacteria</taxon>
        <taxon>Bacillati</taxon>
        <taxon>Actinomycetota</taxon>
        <taxon>Actinomycetes</taxon>
        <taxon>Micrococcales</taxon>
        <taxon>Beutenbergiaceae</taxon>
        <taxon>Salana</taxon>
    </lineage>
</organism>
<evidence type="ECO:0000256" key="3">
    <source>
        <dbReference type="ARBA" id="ARBA00022806"/>
    </source>
</evidence>
<evidence type="ECO:0000313" key="9">
    <source>
        <dbReference type="Proteomes" id="UP000275356"/>
    </source>
</evidence>
<feature type="domain" description="Helicase C-terminal" evidence="7">
    <location>
        <begin position="310"/>
        <end position="502"/>
    </location>
</feature>